<keyword evidence="2" id="KW-0472">Membrane</keyword>
<feature type="compositionally biased region" description="Polar residues" evidence="1">
    <location>
        <begin position="474"/>
        <end position="484"/>
    </location>
</feature>
<organism evidence="4 5">
    <name type="scientific">Brevibacterium yomogidense</name>
    <dbReference type="NCBI Taxonomy" id="946573"/>
    <lineage>
        <taxon>Bacteria</taxon>
        <taxon>Bacillati</taxon>
        <taxon>Actinomycetota</taxon>
        <taxon>Actinomycetes</taxon>
        <taxon>Micrococcales</taxon>
        <taxon>Brevibacteriaceae</taxon>
        <taxon>Brevibacterium</taxon>
    </lineage>
</organism>
<gene>
    <name evidence="4" type="ORF">FM105_07500</name>
</gene>
<dbReference type="Proteomes" id="UP000196581">
    <property type="component" value="Unassembled WGS sequence"/>
</dbReference>
<dbReference type="RefSeq" id="WP_179207112.1">
    <property type="nucleotide sequence ID" value="NZ_FWFF01000013.1"/>
</dbReference>
<feature type="transmembrane region" description="Helical" evidence="2">
    <location>
        <begin position="12"/>
        <end position="35"/>
    </location>
</feature>
<keyword evidence="2" id="KW-0812">Transmembrane</keyword>
<reference evidence="5" key="1">
    <citation type="submission" date="2017-02" db="EMBL/GenBank/DDBJ databases">
        <authorList>
            <person name="Dridi B."/>
        </authorList>
    </citation>
    <scope>NUCLEOTIDE SEQUENCE [LARGE SCALE GENOMIC DNA]</scope>
    <source>
        <strain evidence="5">B Co 03.10</strain>
    </source>
</reference>
<evidence type="ECO:0000313" key="4">
    <source>
        <dbReference type="EMBL" id="SLM97674.1"/>
    </source>
</evidence>
<evidence type="ECO:0000313" key="5">
    <source>
        <dbReference type="Proteomes" id="UP000196581"/>
    </source>
</evidence>
<dbReference type="EMBL" id="FWFF01000013">
    <property type="protein sequence ID" value="SLM97674.1"/>
    <property type="molecule type" value="Genomic_DNA"/>
</dbReference>
<accession>A0A1X6XEI4</accession>
<dbReference type="Pfam" id="PF17173">
    <property type="entry name" value="DUF5129"/>
    <property type="match status" value="1"/>
</dbReference>
<evidence type="ECO:0000256" key="1">
    <source>
        <dbReference type="SAM" id="MobiDB-lite"/>
    </source>
</evidence>
<name>A0A1X6XEI4_9MICO</name>
<feature type="region of interest" description="Disordered" evidence="1">
    <location>
        <begin position="465"/>
        <end position="499"/>
    </location>
</feature>
<feature type="domain" description="DUF5129" evidence="3">
    <location>
        <begin position="47"/>
        <end position="372"/>
    </location>
</feature>
<sequence length="499" mass="54367">MTSTDRFARTVRTVSVVSGAFIVLCLLTTIALAVLGRPDEQITAVEVHDDAEVLDTVLVEEEIAALDTYSPVRVVVWTRDGAQSDNVNAETLEWARGRPDDGLLSPDGRYWADGTLVVTLSVEETTGTGSGEVGTYFGEDIAVEPPSAQQELQAHGYDHFQALNWDTGVVAIADAAAGEMARPAWTRFGITFGIPVGLALLAAANIVGVRTMSRRFLAANDRFSVTTQDVHTTVSESEYVLDLDHGFGSRIKSTAGSVLRQYDRTLEDRDAIAEASVWTVNAANIPLWRDIRSIRSSAEDIEDSSGLLRRATTLYMGSGEWKQVWDEEIEETAEHLRTARDDGGLRRRAGATAAAELHDFCTTALVRLEDVADRGAAGGGENISECLGEIAEIRGELTQRMTAIERAAAPKNSAKARYVDRAIADERWRRNDRSRSITGFYDRRSFYSPRSFIVGFAVGARSHRRAVEREKRVQSSGGSRTSYGASGGGFRGSGSSSRF</sequence>
<evidence type="ECO:0000256" key="2">
    <source>
        <dbReference type="SAM" id="Phobius"/>
    </source>
</evidence>
<dbReference type="AlphaFoldDB" id="A0A1X6XEI4"/>
<proteinExistence type="predicted"/>
<keyword evidence="5" id="KW-1185">Reference proteome</keyword>
<protein>
    <recommendedName>
        <fullName evidence="3">DUF5129 domain-containing protein</fullName>
    </recommendedName>
</protein>
<keyword evidence="2" id="KW-1133">Transmembrane helix</keyword>
<evidence type="ECO:0000259" key="3">
    <source>
        <dbReference type="Pfam" id="PF17173"/>
    </source>
</evidence>
<dbReference type="InterPro" id="IPR033435">
    <property type="entry name" value="DUF5129"/>
</dbReference>